<reference evidence="2" key="2">
    <citation type="submission" date="2022-01" db="EMBL/GenBank/DDBJ databases">
        <authorList>
            <person name="Yamashiro T."/>
            <person name="Shiraishi A."/>
            <person name="Satake H."/>
            <person name="Nakayama K."/>
        </authorList>
    </citation>
    <scope>NUCLEOTIDE SEQUENCE</scope>
</reference>
<dbReference type="Proteomes" id="UP001151760">
    <property type="component" value="Unassembled WGS sequence"/>
</dbReference>
<evidence type="ECO:0000313" key="2">
    <source>
        <dbReference type="EMBL" id="GJS82075.1"/>
    </source>
</evidence>
<proteinExistence type="predicted"/>
<reference evidence="2" key="1">
    <citation type="journal article" date="2022" name="Int. J. Mol. Sci.">
        <title>Draft Genome of Tanacetum Coccineum: Genomic Comparison of Closely Related Tanacetum-Family Plants.</title>
        <authorList>
            <person name="Yamashiro T."/>
            <person name="Shiraishi A."/>
            <person name="Nakayama K."/>
            <person name="Satake H."/>
        </authorList>
    </citation>
    <scope>NUCLEOTIDE SEQUENCE</scope>
</reference>
<name>A0ABQ4YYW2_9ASTR</name>
<evidence type="ECO:0000256" key="1">
    <source>
        <dbReference type="SAM" id="MobiDB-lite"/>
    </source>
</evidence>
<protein>
    <submittedName>
        <fullName evidence="2">Uncharacterized protein</fullName>
    </submittedName>
</protein>
<evidence type="ECO:0000313" key="3">
    <source>
        <dbReference type="Proteomes" id="UP001151760"/>
    </source>
</evidence>
<feature type="region of interest" description="Disordered" evidence="1">
    <location>
        <begin position="1"/>
        <end position="24"/>
    </location>
</feature>
<accession>A0ABQ4YYW2</accession>
<gene>
    <name evidence="2" type="ORF">Tco_0748616</name>
</gene>
<dbReference type="EMBL" id="BQNB010010796">
    <property type="protein sequence ID" value="GJS82075.1"/>
    <property type="molecule type" value="Genomic_DNA"/>
</dbReference>
<sequence>MDNSKHGNIPMQERLDLNKTQGASTPEEKYTTIFKQIPGKPHWLIRKNPFLSIKNTKTKFLVNGGKPEARTSSDCYCDADLRLIKA</sequence>
<keyword evidence="3" id="KW-1185">Reference proteome</keyword>
<organism evidence="2 3">
    <name type="scientific">Tanacetum coccineum</name>
    <dbReference type="NCBI Taxonomy" id="301880"/>
    <lineage>
        <taxon>Eukaryota</taxon>
        <taxon>Viridiplantae</taxon>
        <taxon>Streptophyta</taxon>
        <taxon>Embryophyta</taxon>
        <taxon>Tracheophyta</taxon>
        <taxon>Spermatophyta</taxon>
        <taxon>Magnoliopsida</taxon>
        <taxon>eudicotyledons</taxon>
        <taxon>Gunneridae</taxon>
        <taxon>Pentapetalae</taxon>
        <taxon>asterids</taxon>
        <taxon>campanulids</taxon>
        <taxon>Asterales</taxon>
        <taxon>Asteraceae</taxon>
        <taxon>Asteroideae</taxon>
        <taxon>Anthemideae</taxon>
        <taxon>Anthemidinae</taxon>
        <taxon>Tanacetum</taxon>
    </lineage>
</organism>
<comment type="caution">
    <text evidence="2">The sequence shown here is derived from an EMBL/GenBank/DDBJ whole genome shotgun (WGS) entry which is preliminary data.</text>
</comment>